<dbReference type="InParanoid" id="D3BQX5"/>
<dbReference type="InterPro" id="IPR006968">
    <property type="entry name" value="RUS_fam"/>
</dbReference>
<keyword evidence="5" id="KW-1185">Reference proteome</keyword>
<keyword evidence="2" id="KW-0812">Transmembrane</keyword>
<comment type="similarity">
    <text evidence="1">Belongs to the RUS1 family.</text>
</comment>
<proteinExistence type="inferred from homology"/>
<dbReference type="EMBL" id="ADBJ01000049">
    <property type="protein sequence ID" value="EFA76161.1"/>
    <property type="molecule type" value="Genomic_DNA"/>
</dbReference>
<organism evidence="4 5">
    <name type="scientific">Heterostelium pallidum (strain ATCC 26659 / Pp 5 / PN500)</name>
    <name type="common">Cellular slime mold</name>
    <name type="synonym">Polysphondylium pallidum</name>
    <dbReference type="NCBI Taxonomy" id="670386"/>
    <lineage>
        <taxon>Eukaryota</taxon>
        <taxon>Amoebozoa</taxon>
        <taxon>Evosea</taxon>
        <taxon>Eumycetozoa</taxon>
        <taxon>Dictyostelia</taxon>
        <taxon>Acytosteliales</taxon>
        <taxon>Acytosteliaceae</taxon>
        <taxon>Heterostelium</taxon>
    </lineage>
</organism>
<dbReference type="OMA" id="YESESHI"/>
<feature type="domain" description="Protein root UVB sensitive/RUS" evidence="3">
    <location>
        <begin position="39"/>
        <end position="282"/>
    </location>
</feature>
<gene>
    <name evidence="4" type="ORF">PPL_10378</name>
</gene>
<evidence type="ECO:0000256" key="2">
    <source>
        <dbReference type="SAM" id="Phobius"/>
    </source>
</evidence>
<comment type="caution">
    <text evidence="4">The sequence shown here is derived from an EMBL/GenBank/DDBJ whole genome shotgun (WGS) entry which is preliminary data.</text>
</comment>
<feature type="transmembrane region" description="Helical" evidence="2">
    <location>
        <begin position="210"/>
        <end position="227"/>
    </location>
</feature>
<evidence type="ECO:0000313" key="5">
    <source>
        <dbReference type="Proteomes" id="UP000001396"/>
    </source>
</evidence>
<protein>
    <submittedName>
        <fullName evidence="4">DUF647 family protein</fullName>
    </submittedName>
</protein>
<accession>D3BQX5</accession>
<dbReference type="InterPro" id="IPR054549">
    <property type="entry name" value="UVB_sens_RUS_dom"/>
</dbReference>
<evidence type="ECO:0000259" key="3">
    <source>
        <dbReference type="Pfam" id="PF04884"/>
    </source>
</evidence>
<dbReference type="RefSeq" id="XP_020428295.1">
    <property type="nucleotide sequence ID" value="XM_020581155.1"/>
</dbReference>
<dbReference type="GeneID" id="31365848"/>
<reference evidence="4 5" key="1">
    <citation type="journal article" date="2011" name="Genome Res.">
        <title>Phylogeny-wide analysis of social amoeba genomes highlights ancient origins for complex intercellular communication.</title>
        <authorList>
            <person name="Heidel A.J."/>
            <person name="Lawal H.M."/>
            <person name="Felder M."/>
            <person name="Schilde C."/>
            <person name="Helps N.R."/>
            <person name="Tunggal B."/>
            <person name="Rivero F."/>
            <person name="John U."/>
            <person name="Schleicher M."/>
            <person name="Eichinger L."/>
            <person name="Platzer M."/>
            <person name="Noegel A.A."/>
            <person name="Schaap P."/>
            <person name="Gloeckner G."/>
        </authorList>
    </citation>
    <scope>NUCLEOTIDE SEQUENCE [LARGE SCALE GENOMIC DNA]</scope>
    <source>
        <strain evidence="5">ATCC 26659 / Pp 5 / PN500</strain>
    </source>
</reference>
<dbReference type="Proteomes" id="UP000001396">
    <property type="component" value="Unassembled WGS sequence"/>
</dbReference>
<evidence type="ECO:0000313" key="4">
    <source>
        <dbReference type="EMBL" id="EFA76161.1"/>
    </source>
</evidence>
<sequence>MKIREVYESESHINLLLCNEIEDENFINGDFVVQSKISKHSGAMELLRSMFLPAGYPDSVTSDYMSYQVWDTAQALSSSLSGVLATRAMLRGYGVGNAAASVGSAVLQWILRDGAGMIGRIYFAWKTGRQLDCNAKTWRFMADILNDIGMTLEMLSPLSNVLFMPLSVCGIVSKSICGVAGGCTKASLTMHFAKNDNMGDVSAKDGSQETAVGLVGMFLGAALSASIPDESEQTTTATVAIWMLFFILIAFHLYCNYRAVTGVVLTSINRYRATLIYKHYLQYGEIPTPIQVSKRENILFRDDKQPIYLGASLLNIINLNKQQQQQQQSKEIRESKTNSIIRHKLENRYIDIWQFQQEIYISLKVHCTAVDLIQAYLYSVAILHQTKQQNNRAFIDLVTSKSFNDRLLSKGWNTDRQALDAEGWRYSIIN</sequence>
<dbReference type="PANTHER" id="PTHR12770:SF21">
    <property type="entry name" value="RUS FAMILY MEMBER 1"/>
    <property type="match status" value="1"/>
</dbReference>
<dbReference type="AlphaFoldDB" id="D3BQX5"/>
<feature type="transmembrane region" description="Helical" evidence="2">
    <location>
        <begin position="239"/>
        <end position="257"/>
    </location>
</feature>
<dbReference type="Pfam" id="PF04884">
    <property type="entry name" value="UVB_sens_prot"/>
    <property type="match status" value="1"/>
</dbReference>
<dbReference type="PANTHER" id="PTHR12770">
    <property type="entry name" value="RUS1 FAMILY PROTEIN C16ORF58"/>
    <property type="match status" value="1"/>
</dbReference>
<evidence type="ECO:0000256" key="1">
    <source>
        <dbReference type="ARBA" id="ARBA00007558"/>
    </source>
</evidence>
<name>D3BQX5_HETP5</name>
<dbReference type="FunCoup" id="D3BQX5">
    <property type="interactions" value="2"/>
</dbReference>
<keyword evidence="2" id="KW-1133">Transmembrane helix</keyword>
<keyword evidence="2" id="KW-0472">Membrane</keyword>